<name>A0A6N9TNX0_DISTH</name>
<evidence type="ECO:0000256" key="1">
    <source>
        <dbReference type="SAM" id="Phobius"/>
    </source>
</evidence>
<keyword evidence="4" id="KW-1185">Reference proteome</keyword>
<dbReference type="SUPFAM" id="SSF53187">
    <property type="entry name" value="Zn-dependent exopeptidases"/>
    <property type="match status" value="1"/>
</dbReference>
<dbReference type="Pfam" id="PF04389">
    <property type="entry name" value="Peptidase_M28"/>
    <property type="match status" value="1"/>
</dbReference>
<organism evidence="3 4">
    <name type="scientific">Dissulfurirhabdus thermomarina</name>
    <dbReference type="NCBI Taxonomy" id="1765737"/>
    <lineage>
        <taxon>Bacteria</taxon>
        <taxon>Deltaproteobacteria</taxon>
        <taxon>Dissulfurirhabdaceae</taxon>
        <taxon>Dissulfurirhabdus</taxon>
    </lineage>
</organism>
<dbReference type="Proteomes" id="UP000469346">
    <property type="component" value="Unassembled WGS sequence"/>
</dbReference>
<evidence type="ECO:0000313" key="3">
    <source>
        <dbReference type="EMBL" id="NDY41444.1"/>
    </source>
</evidence>
<evidence type="ECO:0000313" key="4">
    <source>
        <dbReference type="Proteomes" id="UP000469346"/>
    </source>
</evidence>
<reference evidence="3 4" key="1">
    <citation type="submission" date="2020-02" db="EMBL/GenBank/DDBJ databases">
        <title>Comparative genomics of sulfur disproportionating microorganisms.</title>
        <authorList>
            <person name="Ward L.M."/>
            <person name="Bertran E."/>
            <person name="Johnston D.T."/>
        </authorList>
    </citation>
    <scope>NUCLEOTIDE SEQUENCE [LARGE SCALE GENOMIC DNA]</scope>
    <source>
        <strain evidence="3 4">DSM 100025</strain>
    </source>
</reference>
<accession>A0A6N9TNX0</accession>
<keyword evidence="1" id="KW-0812">Transmembrane</keyword>
<proteinExistence type="predicted"/>
<dbReference type="RefSeq" id="WP_163297604.1">
    <property type="nucleotide sequence ID" value="NZ_JAAGRR010000005.1"/>
</dbReference>
<evidence type="ECO:0000259" key="2">
    <source>
        <dbReference type="Pfam" id="PF04389"/>
    </source>
</evidence>
<dbReference type="PANTHER" id="PTHR12147">
    <property type="entry name" value="METALLOPEPTIDASE M28 FAMILY MEMBER"/>
    <property type="match status" value="1"/>
</dbReference>
<dbReference type="Gene3D" id="3.40.630.10">
    <property type="entry name" value="Zn peptidases"/>
    <property type="match status" value="1"/>
</dbReference>
<dbReference type="GO" id="GO:0006508">
    <property type="term" value="P:proteolysis"/>
    <property type="evidence" value="ECO:0007669"/>
    <property type="project" value="InterPro"/>
</dbReference>
<gene>
    <name evidence="3" type="ORF">G3N55_01070</name>
</gene>
<dbReference type="AlphaFoldDB" id="A0A6N9TNX0"/>
<sequence>MRVRFFPAGRAGWAWLAFRLVVLAAVSVMVLRWCTRMPGRARPEVPPAASPREAAAAERIRAHVAALASGIGERHLGRPEALEAAARAIETALAREGLQVRREVFVAAGRRVANIVAEPPGPPPGEGWIVVGAHYDTVPGSPGANDNASGVAVLIETARLLAGRRLDPAPRFVAFVNEEPPWFRTEAMGSRVHVRRAMERGDRMVGMLALETVGCYSSEPGRQRYPFPLGYFYPDRADFVAFVAMPGARRLLRRAVAAFRAAARLPSEVLLAPAWVPGVDWSDHASFQAAGIPAVMVTDTAFYRDPHYHRATDTPERLDARSMARLALGLAGMLRRLGGDAPPP</sequence>
<dbReference type="GO" id="GO:0008235">
    <property type="term" value="F:metalloexopeptidase activity"/>
    <property type="evidence" value="ECO:0007669"/>
    <property type="project" value="InterPro"/>
</dbReference>
<feature type="domain" description="Peptidase M28" evidence="2">
    <location>
        <begin position="114"/>
        <end position="328"/>
    </location>
</feature>
<keyword evidence="1" id="KW-0472">Membrane</keyword>
<keyword evidence="1" id="KW-1133">Transmembrane helix</keyword>
<feature type="transmembrane region" description="Helical" evidence="1">
    <location>
        <begin position="12"/>
        <end position="34"/>
    </location>
</feature>
<dbReference type="EMBL" id="JAAGRR010000005">
    <property type="protein sequence ID" value="NDY41444.1"/>
    <property type="molecule type" value="Genomic_DNA"/>
</dbReference>
<comment type="caution">
    <text evidence="3">The sequence shown here is derived from an EMBL/GenBank/DDBJ whole genome shotgun (WGS) entry which is preliminary data.</text>
</comment>
<dbReference type="InterPro" id="IPR007484">
    <property type="entry name" value="Peptidase_M28"/>
</dbReference>
<dbReference type="InterPro" id="IPR045175">
    <property type="entry name" value="M28_fam"/>
</dbReference>
<dbReference type="PANTHER" id="PTHR12147:SF26">
    <property type="entry name" value="PEPTIDASE M28 DOMAIN-CONTAINING PROTEIN"/>
    <property type="match status" value="1"/>
</dbReference>
<protein>
    <submittedName>
        <fullName evidence="3">M28 family peptidase</fullName>
    </submittedName>
</protein>